<gene>
    <name evidence="5" type="ORF">g.41379</name>
    <name evidence="6" type="ORF">g.41380</name>
</gene>
<proteinExistence type="predicted"/>
<dbReference type="PANTHER" id="PTHR23319">
    <property type="entry name" value="GRAM DOMAIN CONTAINING 1B, ISOFORM E"/>
    <property type="match status" value="1"/>
</dbReference>
<dbReference type="GO" id="GO:0005789">
    <property type="term" value="C:endoplasmic reticulum membrane"/>
    <property type="evidence" value="ECO:0007669"/>
    <property type="project" value="TreeGrafter"/>
</dbReference>
<organism evidence="5">
    <name type="scientific">Clastoptera arizonana</name>
    <name type="common">Arizona spittle bug</name>
    <dbReference type="NCBI Taxonomy" id="38151"/>
    <lineage>
        <taxon>Eukaryota</taxon>
        <taxon>Metazoa</taxon>
        <taxon>Ecdysozoa</taxon>
        <taxon>Arthropoda</taxon>
        <taxon>Hexapoda</taxon>
        <taxon>Insecta</taxon>
        <taxon>Pterygota</taxon>
        <taxon>Neoptera</taxon>
        <taxon>Paraneoptera</taxon>
        <taxon>Hemiptera</taxon>
        <taxon>Auchenorrhyncha</taxon>
        <taxon>Cercopoidea</taxon>
        <taxon>Clastopteridae</taxon>
        <taxon>Clastoptera</taxon>
    </lineage>
</organism>
<accession>A0A1B6CFI6</accession>
<feature type="transmembrane region" description="Helical" evidence="3">
    <location>
        <begin position="349"/>
        <end position="369"/>
    </location>
</feature>
<dbReference type="AlphaFoldDB" id="A0A1B6CFI6"/>
<sequence length="476" mass="54101">MVFRVWQNALMEQPMSTQEIWQWVHSCYGDELGLTSDDEDYTSPAMSKCSVDDKARSNLESSTEDSASINKETKITEDTVRKCDIELSTTNMSDNAKTEVDSGPAASCPIIHEGRMLVDEVYPINVDELFKLLFTDSKFAAELHETRKNSDIKQGSWEMNPDSQQKMRRVSLTVPVAVPSVGLGIPKHSHISETQVMLSCSKPGDMYAIEIESYNSGIPYADSFFIATHFCLTRGSHSLESTINVYCQIKYRKSVWGLVKSFIEKNCWTGLEEYYTALINALKTECENHKSLETNVIVSESEEIKTATSKPVVKTKTSQLRLAEPIENKSFVQSILSISLPDWLLRVDISWLILSVLLVLLVLNVILYHKLWDLEDSDKRYNSMPFTDMQFSKEMPQSQDEWIALLRKQERIHDSEIQHWQTVLKRVISHLRQSEEALSELQGSLYSIVSHRVLSALKEAYSESPDVSASASKQEL</sequence>
<dbReference type="GO" id="GO:0140268">
    <property type="term" value="C:endoplasmic reticulum-plasma membrane contact site"/>
    <property type="evidence" value="ECO:0007669"/>
    <property type="project" value="TreeGrafter"/>
</dbReference>
<evidence type="ECO:0000256" key="1">
    <source>
        <dbReference type="ARBA" id="ARBA00004370"/>
    </source>
</evidence>
<evidence type="ECO:0000313" key="6">
    <source>
        <dbReference type="EMBL" id="JAS34871.1"/>
    </source>
</evidence>
<dbReference type="PROSITE" id="PS51778">
    <property type="entry name" value="VAST"/>
    <property type="match status" value="1"/>
</dbReference>
<keyword evidence="2 3" id="KW-0472">Membrane</keyword>
<reference evidence="5" key="1">
    <citation type="submission" date="2015-12" db="EMBL/GenBank/DDBJ databases">
        <title>De novo transcriptome assembly of four potential Pierce s Disease insect vectors from Arizona vineyards.</title>
        <authorList>
            <person name="Tassone E.E."/>
        </authorList>
    </citation>
    <scope>NUCLEOTIDE SEQUENCE</scope>
</reference>
<evidence type="ECO:0000259" key="4">
    <source>
        <dbReference type="PROSITE" id="PS51778"/>
    </source>
</evidence>
<name>A0A1B6CFI6_9HEMI</name>
<keyword evidence="3" id="KW-1133">Transmembrane helix</keyword>
<dbReference type="InterPro" id="IPR051482">
    <property type="entry name" value="Cholesterol_transport"/>
</dbReference>
<dbReference type="EMBL" id="GEDC01002427">
    <property type="protein sequence ID" value="JAS34871.1"/>
    <property type="molecule type" value="Transcribed_RNA"/>
</dbReference>
<evidence type="ECO:0000313" key="5">
    <source>
        <dbReference type="EMBL" id="JAS12256.1"/>
    </source>
</evidence>
<dbReference type="GO" id="GO:0032366">
    <property type="term" value="P:intracellular sterol transport"/>
    <property type="evidence" value="ECO:0007669"/>
    <property type="project" value="TreeGrafter"/>
</dbReference>
<evidence type="ECO:0000256" key="3">
    <source>
        <dbReference type="SAM" id="Phobius"/>
    </source>
</evidence>
<dbReference type="InterPro" id="IPR031968">
    <property type="entry name" value="VASt"/>
</dbReference>
<protein>
    <recommendedName>
        <fullName evidence="4">VASt domain-containing protein</fullName>
    </recommendedName>
</protein>
<dbReference type="PANTHER" id="PTHR23319:SF4">
    <property type="entry name" value="GRAM DOMAIN CONTAINING 1B, ISOFORM E"/>
    <property type="match status" value="1"/>
</dbReference>
<comment type="subcellular location">
    <subcellularLocation>
        <location evidence="1">Membrane</location>
    </subcellularLocation>
</comment>
<dbReference type="GO" id="GO:0005886">
    <property type="term" value="C:plasma membrane"/>
    <property type="evidence" value="ECO:0007669"/>
    <property type="project" value="TreeGrafter"/>
</dbReference>
<evidence type="ECO:0000256" key="2">
    <source>
        <dbReference type="ARBA" id="ARBA00023136"/>
    </source>
</evidence>
<dbReference type="EMBL" id="GEDC01025042">
    <property type="protein sequence ID" value="JAS12256.1"/>
    <property type="molecule type" value="Transcribed_RNA"/>
</dbReference>
<keyword evidence="3" id="KW-0812">Transmembrane</keyword>
<feature type="domain" description="VASt" evidence="4">
    <location>
        <begin position="113"/>
        <end position="290"/>
    </location>
</feature>
<dbReference type="GO" id="GO:0120015">
    <property type="term" value="F:sterol transfer activity"/>
    <property type="evidence" value="ECO:0007669"/>
    <property type="project" value="TreeGrafter"/>
</dbReference>
<dbReference type="GO" id="GO:0032934">
    <property type="term" value="F:sterol binding"/>
    <property type="evidence" value="ECO:0007669"/>
    <property type="project" value="TreeGrafter"/>
</dbReference>
<dbReference type="Pfam" id="PF16016">
    <property type="entry name" value="VASt"/>
    <property type="match status" value="1"/>
</dbReference>